<dbReference type="Proteomes" id="UP001064632">
    <property type="component" value="Chromosome"/>
</dbReference>
<keyword evidence="2" id="KW-0732">Signal</keyword>
<dbReference type="RefSeq" id="WP_261695662.1">
    <property type="nucleotide sequence ID" value="NZ_CP104694.1"/>
</dbReference>
<keyword evidence="5" id="KW-1185">Reference proteome</keyword>
<dbReference type="InterPro" id="IPR016097">
    <property type="entry name" value="DUF695"/>
</dbReference>
<dbReference type="EMBL" id="CP104694">
    <property type="protein sequence ID" value="UXI68703.1"/>
    <property type="molecule type" value="Genomic_DNA"/>
</dbReference>
<evidence type="ECO:0000313" key="5">
    <source>
        <dbReference type="Proteomes" id="UP001064632"/>
    </source>
</evidence>
<dbReference type="Pfam" id="PF05117">
    <property type="entry name" value="DUF695"/>
    <property type="match status" value="1"/>
</dbReference>
<feature type="region of interest" description="Disordered" evidence="1">
    <location>
        <begin position="20"/>
        <end position="51"/>
    </location>
</feature>
<evidence type="ECO:0000259" key="3">
    <source>
        <dbReference type="Pfam" id="PF05117"/>
    </source>
</evidence>
<proteinExistence type="predicted"/>
<protein>
    <submittedName>
        <fullName evidence="4">DUF695 domain-containing protein</fullName>
    </submittedName>
</protein>
<gene>
    <name evidence="4" type="ORF">N4264_03355</name>
</gene>
<accession>A0ABY6BF94</accession>
<reference evidence="4" key="1">
    <citation type="submission" date="2022-09" db="EMBL/GenBank/DDBJ databases">
        <title>Tahibacter sp. nov., isolated from a fresh water.</title>
        <authorList>
            <person name="Baek J.H."/>
            <person name="Lee J.K."/>
            <person name="Kim J.M."/>
            <person name="Jeon C.O."/>
        </authorList>
    </citation>
    <scope>NUCLEOTIDE SEQUENCE</scope>
    <source>
        <strain evidence="4">W38</strain>
    </source>
</reference>
<sequence length="177" mass="19851">MKRRLIPVCLMLAACGQSNMAPPPEKSADAPAFSNSPSRGSARAGNWARASAEHQGKPIVWEYREDFPTEKLQQMPQLMVVSLFYEPSREDALPNAGQEARFDLAEERMRELAKGKAELVAAMSWNRQHDWYFYGTAQASQAEFRKVFADAERVAGTVEDDATGKFYSTLLKRMTGK</sequence>
<name>A0ABY6BF94_9GAMM</name>
<dbReference type="PROSITE" id="PS51257">
    <property type="entry name" value="PROKAR_LIPOPROTEIN"/>
    <property type="match status" value="1"/>
</dbReference>
<evidence type="ECO:0000256" key="1">
    <source>
        <dbReference type="SAM" id="MobiDB-lite"/>
    </source>
</evidence>
<feature type="signal peptide" evidence="2">
    <location>
        <begin position="1"/>
        <end position="20"/>
    </location>
</feature>
<feature type="chain" id="PRO_5046132930" evidence="2">
    <location>
        <begin position="21"/>
        <end position="177"/>
    </location>
</feature>
<evidence type="ECO:0000256" key="2">
    <source>
        <dbReference type="SAM" id="SignalP"/>
    </source>
</evidence>
<organism evidence="4 5">
    <name type="scientific">Tahibacter amnicola</name>
    <dbReference type="NCBI Taxonomy" id="2976241"/>
    <lineage>
        <taxon>Bacteria</taxon>
        <taxon>Pseudomonadati</taxon>
        <taxon>Pseudomonadota</taxon>
        <taxon>Gammaproteobacteria</taxon>
        <taxon>Lysobacterales</taxon>
        <taxon>Rhodanobacteraceae</taxon>
        <taxon>Tahibacter</taxon>
    </lineage>
</organism>
<evidence type="ECO:0000313" key="4">
    <source>
        <dbReference type="EMBL" id="UXI68703.1"/>
    </source>
</evidence>
<feature type="domain" description="DUF695" evidence="3">
    <location>
        <begin position="46"/>
        <end position="169"/>
    </location>
</feature>